<dbReference type="PANTHER" id="PTHR43132">
    <property type="entry name" value="ARSENICAL RESISTANCE OPERON REPRESSOR ARSR-RELATED"/>
    <property type="match status" value="1"/>
</dbReference>
<dbReference type="RefSeq" id="WP_091972191.1">
    <property type="nucleotide sequence ID" value="NZ_FOPM01000012.1"/>
</dbReference>
<dbReference type="InterPro" id="IPR001845">
    <property type="entry name" value="HTH_ArsR_DNA-bd_dom"/>
</dbReference>
<evidence type="ECO:0000259" key="4">
    <source>
        <dbReference type="PROSITE" id="PS50987"/>
    </source>
</evidence>
<dbReference type="InterPro" id="IPR011991">
    <property type="entry name" value="ArsR-like_HTH"/>
</dbReference>
<evidence type="ECO:0000256" key="3">
    <source>
        <dbReference type="ARBA" id="ARBA00023163"/>
    </source>
</evidence>
<keyword evidence="2 5" id="KW-0238">DNA-binding</keyword>
<evidence type="ECO:0000313" key="6">
    <source>
        <dbReference type="Proteomes" id="UP000199229"/>
    </source>
</evidence>
<keyword evidence="1" id="KW-0805">Transcription regulation</keyword>
<keyword evidence="3" id="KW-0804">Transcription</keyword>
<keyword evidence="6" id="KW-1185">Reference proteome</keyword>
<dbReference type="SMART" id="SM00418">
    <property type="entry name" value="HTH_ARSR"/>
    <property type="match status" value="1"/>
</dbReference>
<dbReference type="AlphaFoldDB" id="A0A1I2V531"/>
<protein>
    <submittedName>
        <fullName evidence="5">DNA-binding transcriptional regulator, ArsR family</fullName>
    </submittedName>
</protein>
<feature type="domain" description="HTH arsR-type" evidence="4">
    <location>
        <begin position="1"/>
        <end position="96"/>
    </location>
</feature>
<dbReference type="PRINTS" id="PR00778">
    <property type="entry name" value="HTHARSR"/>
</dbReference>
<name>A0A1I2V531_9HYPH</name>
<dbReference type="InterPro" id="IPR036390">
    <property type="entry name" value="WH_DNA-bd_sf"/>
</dbReference>
<dbReference type="Gene3D" id="1.10.10.10">
    <property type="entry name" value="Winged helix-like DNA-binding domain superfamily/Winged helix DNA-binding domain"/>
    <property type="match status" value="1"/>
</dbReference>
<organism evidence="5 6">
    <name type="scientific">Methylobacterium gossipiicola</name>
    <dbReference type="NCBI Taxonomy" id="582675"/>
    <lineage>
        <taxon>Bacteria</taxon>
        <taxon>Pseudomonadati</taxon>
        <taxon>Pseudomonadota</taxon>
        <taxon>Alphaproteobacteria</taxon>
        <taxon>Hyphomicrobiales</taxon>
        <taxon>Methylobacteriaceae</taxon>
        <taxon>Methylobacterium</taxon>
    </lineage>
</organism>
<dbReference type="InterPro" id="IPR051011">
    <property type="entry name" value="Metal_resp_trans_reg"/>
</dbReference>
<dbReference type="NCBIfam" id="NF033788">
    <property type="entry name" value="HTH_metalloreg"/>
    <property type="match status" value="1"/>
</dbReference>
<proteinExistence type="predicted"/>
<dbReference type="PANTHER" id="PTHR43132:SF2">
    <property type="entry name" value="ARSENICAL RESISTANCE OPERON REPRESSOR ARSR-RELATED"/>
    <property type="match status" value="1"/>
</dbReference>
<dbReference type="STRING" id="582675.SAMN05192565_11293"/>
<evidence type="ECO:0000313" key="5">
    <source>
        <dbReference type="EMBL" id="SFG82231.1"/>
    </source>
</evidence>
<dbReference type="CDD" id="cd00090">
    <property type="entry name" value="HTH_ARSR"/>
    <property type="match status" value="1"/>
</dbReference>
<accession>A0A1I2V531</accession>
<dbReference type="EMBL" id="FOPM01000012">
    <property type="protein sequence ID" value="SFG82231.1"/>
    <property type="molecule type" value="Genomic_DNA"/>
</dbReference>
<gene>
    <name evidence="5" type="ORF">SAMN05192565_11293</name>
</gene>
<dbReference type="SUPFAM" id="SSF46785">
    <property type="entry name" value="Winged helix' DNA-binding domain"/>
    <property type="match status" value="1"/>
</dbReference>
<dbReference type="GO" id="GO:0003677">
    <property type="term" value="F:DNA binding"/>
    <property type="evidence" value="ECO:0007669"/>
    <property type="project" value="UniProtKB-KW"/>
</dbReference>
<dbReference type="Proteomes" id="UP000199229">
    <property type="component" value="Unassembled WGS sequence"/>
</dbReference>
<dbReference type="OrthoDB" id="9804742at2"/>
<dbReference type="PROSITE" id="PS50987">
    <property type="entry name" value="HTH_ARSR_2"/>
    <property type="match status" value="1"/>
</dbReference>
<evidence type="ECO:0000256" key="1">
    <source>
        <dbReference type="ARBA" id="ARBA00023015"/>
    </source>
</evidence>
<sequence>MKEEQALDGFAAIAQETRLRIIRLLVTAGAKGMAAGAITQAIAGASAPRISFHLGHLENAGLVESRREGRSIIYSAIFPALSDLVAFLMRDCCEGHCEVCDRAIDLFAKCTGRPQRVEQAPKIVCEEA</sequence>
<dbReference type="Pfam" id="PF12840">
    <property type="entry name" value="HTH_20"/>
    <property type="match status" value="1"/>
</dbReference>
<reference evidence="6" key="1">
    <citation type="submission" date="2016-10" db="EMBL/GenBank/DDBJ databases">
        <authorList>
            <person name="Varghese N."/>
            <person name="Submissions S."/>
        </authorList>
    </citation>
    <scope>NUCLEOTIDE SEQUENCE [LARGE SCALE GENOMIC DNA]</scope>
    <source>
        <strain evidence="6">Gh-105</strain>
    </source>
</reference>
<dbReference type="GO" id="GO:0003700">
    <property type="term" value="F:DNA-binding transcription factor activity"/>
    <property type="evidence" value="ECO:0007669"/>
    <property type="project" value="InterPro"/>
</dbReference>
<evidence type="ECO:0000256" key="2">
    <source>
        <dbReference type="ARBA" id="ARBA00023125"/>
    </source>
</evidence>
<dbReference type="InterPro" id="IPR036388">
    <property type="entry name" value="WH-like_DNA-bd_sf"/>
</dbReference>